<dbReference type="InterPro" id="IPR001173">
    <property type="entry name" value="Glyco_trans_2-like"/>
</dbReference>
<dbReference type="OrthoDB" id="9781367at2"/>
<evidence type="ECO:0000256" key="1">
    <source>
        <dbReference type="ARBA" id="ARBA00004776"/>
    </source>
</evidence>
<protein>
    <submittedName>
        <fullName evidence="6">Cellulose synthase/poly-beta-1,6-N-acetylglucosamine synthase-like glycosyltransferase</fullName>
    </submittedName>
</protein>
<reference evidence="6 7" key="1">
    <citation type="submission" date="2018-10" db="EMBL/GenBank/DDBJ databases">
        <title>Sequencing the genomes of 1000 actinobacteria strains.</title>
        <authorList>
            <person name="Klenk H.-P."/>
        </authorList>
    </citation>
    <scope>NUCLEOTIDE SEQUENCE [LARGE SCALE GENOMIC DNA]</scope>
    <source>
        <strain evidence="6 7">DSM 43911</strain>
    </source>
</reference>
<gene>
    <name evidence="6" type="ORF">DFJ66_1964</name>
</gene>
<dbReference type="PANTHER" id="PTHR43179:SF12">
    <property type="entry name" value="GALACTOFURANOSYLTRANSFERASE GLFT2"/>
    <property type="match status" value="1"/>
</dbReference>
<comment type="similarity">
    <text evidence="2">Belongs to the glycosyltransferase 2 family.</text>
</comment>
<comment type="caution">
    <text evidence="6">The sequence shown here is derived from an EMBL/GenBank/DDBJ whole genome shotgun (WGS) entry which is preliminary data.</text>
</comment>
<dbReference type="GO" id="GO:0016757">
    <property type="term" value="F:glycosyltransferase activity"/>
    <property type="evidence" value="ECO:0007669"/>
    <property type="project" value="UniProtKB-KW"/>
</dbReference>
<evidence type="ECO:0000313" key="6">
    <source>
        <dbReference type="EMBL" id="RKT68771.1"/>
    </source>
</evidence>
<keyword evidence="7" id="KW-1185">Reference proteome</keyword>
<dbReference type="PANTHER" id="PTHR43179">
    <property type="entry name" value="RHAMNOSYLTRANSFERASE WBBL"/>
    <property type="match status" value="1"/>
</dbReference>
<feature type="domain" description="Glycosyltransferase 2-like" evidence="5">
    <location>
        <begin position="7"/>
        <end position="110"/>
    </location>
</feature>
<evidence type="ECO:0000313" key="7">
    <source>
        <dbReference type="Proteomes" id="UP000272729"/>
    </source>
</evidence>
<evidence type="ECO:0000259" key="5">
    <source>
        <dbReference type="Pfam" id="PF00535"/>
    </source>
</evidence>
<keyword evidence="3" id="KW-0328">Glycosyltransferase</keyword>
<dbReference type="AlphaFoldDB" id="A0A495X3G7"/>
<sequence>MSPDYAVVIPTVGRESLRVVLDALEHGSGPPPREVIVVDDRPDPGGPLPPTHGARVLHSGGRGPAAARNVGWRAACCEWIAFLDDDVVPPHDWKKQLAADLDAADLDVGASQARITVPLPEDRAPTDWERGTAGLADAKWITADMAYRRAALVHAGGFDERFPRAYREDAELALRVQEHGYRIVRGSRQTTHPVRQSDFFASLKQQRGNADDALMRRLLGTGWRSRIGGHPGTLRRHAVTTAAFGLTILFGLLRSRLALVTGAVWAVLTGKFALERIAPGPRTRDEVVRMLVTSVAIPPAACVHRLRGELRHRAVRP</sequence>
<dbReference type="Pfam" id="PF00535">
    <property type="entry name" value="Glycos_transf_2"/>
    <property type="match status" value="1"/>
</dbReference>
<comment type="pathway">
    <text evidence="1">Cell wall biogenesis; cell wall polysaccharide biosynthesis.</text>
</comment>
<dbReference type="SUPFAM" id="SSF53448">
    <property type="entry name" value="Nucleotide-diphospho-sugar transferases"/>
    <property type="match status" value="1"/>
</dbReference>
<dbReference type="InterPro" id="IPR029044">
    <property type="entry name" value="Nucleotide-diphossugar_trans"/>
</dbReference>
<accession>A0A495X3G7</accession>
<proteinExistence type="inferred from homology"/>
<evidence type="ECO:0000256" key="3">
    <source>
        <dbReference type="ARBA" id="ARBA00022676"/>
    </source>
</evidence>
<dbReference type="Gene3D" id="3.90.550.10">
    <property type="entry name" value="Spore Coat Polysaccharide Biosynthesis Protein SpsA, Chain A"/>
    <property type="match status" value="1"/>
</dbReference>
<dbReference type="Proteomes" id="UP000272729">
    <property type="component" value="Unassembled WGS sequence"/>
</dbReference>
<organism evidence="6 7">
    <name type="scientific">Saccharothrix variisporea</name>
    <dbReference type="NCBI Taxonomy" id="543527"/>
    <lineage>
        <taxon>Bacteria</taxon>
        <taxon>Bacillati</taxon>
        <taxon>Actinomycetota</taxon>
        <taxon>Actinomycetes</taxon>
        <taxon>Pseudonocardiales</taxon>
        <taxon>Pseudonocardiaceae</taxon>
        <taxon>Saccharothrix</taxon>
    </lineage>
</organism>
<name>A0A495X3G7_9PSEU</name>
<evidence type="ECO:0000256" key="4">
    <source>
        <dbReference type="ARBA" id="ARBA00022679"/>
    </source>
</evidence>
<evidence type="ECO:0000256" key="2">
    <source>
        <dbReference type="ARBA" id="ARBA00006739"/>
    </source>
</evidence>
<dbReference type="EMBL" id="RBXR01000001">
    <property type="protein sequence ID" value="RKT68771.1"/>
    <property type="molecule type" value="Genomic_DNA"/>
</dbReference>
<keyword evidence="4 6" id="KW-0808">Transferase</keyword>
<dbReference type="RefSeq" id="WP_121220019.1">
    <property type="nucleotide sequence ID" value="NZ_JBIUBA010000007.1"/>
</dbReference>